<keyword evidence="2" id="KW-0804">Transcription</keyword>
<evidence type="ECO:0000313" key="5">
    <source>
        <dbReference type="EMBL" id="MVT27252.1"/>
    </source>
</evidence>
<evidence type="ECO:0000256" key="1">
    <source>
        <dbReference type="ARBA" id="ARBA00023015"/>
    </source>
</evidence>
<evidence type="ECO:0000313" key="6">
    <source>
        <dbReference type="Proteomes" id="UP000460157"/>
    </source>
</evidence>
<feature type="domain" description="Tetracyclin repressor-like C-terminal" evidence="4">
    <location>
        <begin position="37"/>
        <end position="107"/>
    </location>
</feature>
<dbReference type="Pfam" id="PF16859">
    <property type="entry name" value="TetR_C_11"/>
    <property type="match status" value="1"/>
</dbReference>
<accession>A0A7K1ULP3</accession>
<comment type="caution">
    <text evidence="5">The sequence shown here is derived from an EMBL/GenBank/DDBJ whole genome shotgun (WGS) entry which is preliminary data.</text>
</comment>
<proteinExistence type="predicted"/>
<organism evidence="5 6">
    <name type="scientific">Nesterenkonia alkaliphila</name>
    <dbReference type="NCBI Taxonomy" id="1463631"/>
    <lineage>
        <taxon>Bacteria</taxon>
        <taxon>Bacillati</taxon>
        <taxon>Actinomycetota</taxon>
        <taxon>Actinomycetes</taxon>
        <taxon>Micrococcales</taxon>
        <taxon>Micrococcaceae</taxon>
        <taxon>Nesterenkonia</taxon>
    </lineage>
</organism>
<name>A0A7K1ULP3_9MICC</name>
<sequence length="132" mass="13578">MSAVPTTHNRGVAGSRPTTRSPLLPRNHAEVGGFIHAVAVLASLGGEAAHDAELAEVLRASILDGTARQLAEIYRRAMNRGELADSPNAEAAAQLLIGVILSGAAFRAPGAPLLGSREQALVLEALGASLRD</sequence>
<protein>
    <recommendedName>
        <fullName evidence="4">Tetracyclin repressor-like C-terminal domain-containing protein</fullName>
    </recommendedName>
</protein>
<dbReference type="AlphaFoldDB" id="A0A7K1ULP3"/>
<gene>
    <name evidence="5" type="ORF">GNZ21_12970</name>
</gene>
<dbReference type="EMBL" id="WRPM01000095">
    <property type="protein sequence ID" value="MVT27252.1"/>
    <property type="molecule type" value="Genomic_DNA"/>
</dbReference>
<evidence type="ECO:0000259" key="4">
    <source>
        <dbReference type="Pfam" id="PF16859"/>
    </source>
</evidence>
<feature type="region of interest" description="Disordered" evidence="3">
    <location>
        <begin position="1"/>
        <end position="25"/>
    </location>
</feature>
<dbReference type="Proteomes" id="UP000460157">
    <property type="component" value="Unassembled WGS sequence"/>
</dbReference>
<evidence type="ECO:0000256" key="2">
    <source>
        <dbReference type="ARBA" id="ARBA00023163"/>
    </source>
</evidence>
<evidence type="ECO:0000256" key="3">
    <source>
        <dbReference type="SAM" id="MobiDB-lite"/>
    </source>
</evidence>
<keyword evidence="6" id="KW-1185">Reference proteome</keyword>
<keyword evidence="1" id="KW-0805">Transcription regulation</keyword>
<dbReference type="InterPro" id="IPR036271">
    <property type="entry name" value="Tet_transcr_reg_TetR-rel_C_sf"/>
</dbReference>
<dbReference type="InterPro" id="IPR011075">
    <property type="entry name" value="TetR_C"/>
</dbReference>
<dbReference type="SUPFAM" id="SSF48498">
    <property type="entry name" value="Tetracyclin repressor-like, C-terminal domain"/>
    <property type="match status" value="1"/>
</dbReference>
<dbReference type="Gene3D" id="1.10.357.10">
    <property type="entry name" value="Tetracycline Repressor, domain 2"/>
    <property type="match status" value="1"/>
</dbReference>
<reference evidence="5 6" key="1">
    <citation type="submission" date="2019-12" db="EMBL/GenBank/DDBJ databases">
        <title>Nesterenkonia muleiensis sp. nov., a novel actinobacterium isolated from sap of Populus euphratica.</title>
        <authorList>
            <person name="Wang R."/>
        </authorList>
    </citation>
    <scope>NUCLEOTIDE SEQUENCE [LARGE SCALE GENOMIC DNA]</scope>
    <source>
        <strain evidence="5 6">F10</strain>
    </source>
</reference>